<dbReference type="Proteomes" id="UP000623129">
    <property type="component" value="Unassembled WGS sequence"/>
</dbReference>
<sequence>MAIEEVHDIVIVGGGISGLALSLGLHRKGIKSLVLERSEVLRSEGAAIGVHGNGWHALDQLKIDTELRKCSIPLTGMHYEYLKKDDKNVKTYRRELRCLRRKDLIETLARYLPAEQIRFGCMVTSLDFDHRANLHVLTTRDGAVIKAKVLIGCEGLHSMVAKTLQLSPPKFFPIWITRGFATYPDGHHFGNHFLRYATETAIYGRLPIDDKNVHFFVTLFDAPAGDMSDPEVAREFTMEQLKGAPSEIVESVRISDMETLSMRQAAYRSPWAIYHQNFRKGTMTVAGDAMHIMGSFIGQGGSAALEDAIVLTRCLSNAINAPANASSDEKWTERVGEALDLYVKERRPRLLRLTLQSYLVGTLISTKSWLVKLVVIFLLSVFFGGNNLNHALYDCGTI</sequence>
<keyword evidence="6" id="KW-1185">Reference proteome</keyword>
<dbReference type="OrthoDB" id="759125at2759"/>
<dbReference type="PANTHER" id="PTHR45934:SF2">
    <property type="entry name" value="MONOOXYGENASE 1"/>
    <property type="match status" value="1"/>
</dbReference>
<dbReference type="EMBL" id="SWLB01000006">
    <property type="protein sequence ID" value="KAF3337825.1"/>
    <property type="molecule type" value="Genomic_DNA"/>
</dbReference>
<keyword evidence="1" id="KW-0560">Oxidoreductase</keyword>
<evidence type="ECO:0000256" key="2">
    <source>
        <dbReference type="ARBA" id="ARBA00023033"/>
    </source>
</evidence>
<dbReference type="SUPFAM" id="SSF51905">
    <property type="entry name" value="FAD/NAD(P)-binding domain"/>
    <property type="match status" value="1"/>
</dbReference>
<evidence type="ECO:0000313" key="5">
    <source>
        <dbReference type="EMBL" id="KAF3337825.1"/>
    </source>
</evidence>
<reference evidence="5" key="1">
    <citation type="submission" date="2020-01" db="EMBL/GenBank/DDBJ databases">
        <title>Genome sequence of Kobresia littledalei, the first chromosome-level genome in the family Cyperaceae.</title>
        <authorList>
            <person name="Qu G."/>
        </authorList>
    </citation>
    <scope>NUCLEOTIDE SEQUENCE</scope>
    <source>
        <strain evidence="5">C.B.Clarke</strain>
        <tissue evidence="5">Leaf</tissue>
    </source>
</reference>
<comment type="caution">
    <text evidence="5">The sequence shown here is derived from an EMBL/GenBank/DDBJ whole genome shotgun (WGS) entry which is preliminary data.</text>
</comment>
<organism evidence="5 6">
    <name type="scientific">Carex littledalei</name>
    <dbReference type="NCBI Taxonomy" id="544730"/>
    <lineage>
        <taxon>Eukaryota</taxon>
        <taxon>Viridiplantae</taxon>
        <taxon>Streptophyta</taxon>
        <taxon>Embryophyta</taxon>
        <taxon>Tracheophyta</taxon>
        <taxon>Spermatophyta</taxon>
        <taxon>Magnoliopsida</taxon>
        <taxon>Liliopsida</taxon>
        <taxon>Poales</taxon>
        <taxon>Cyperaceae</taxon>
        <taxon>Cyperoideae</taxon>
        <taxon>Cariceae</taxon>
        <taxon>Carex</taxon>
        <taxon>Carex subgen. Euthyceras</taxon>
    </lineage>
</organism>
<dbReference type="Gene3D" id="3.50.50.60">
    <property type="entry name" value="FAD/NAD(P)-binding domain"/>
    <property type="match status" value="1"/>
</dbReference>
<comment type="similarity">
    <text evidence="3">Belongs to the 3-hydroxybenzoate 6-hydroxylase family.</text>
</comment>
<gene>
    <name evidence="5" type="ORF">FCM35_KLT18412</name>
</gene>
<evidence type="ECO:0000256" key="3">
    <source>
        <dbReference type="ARBA" id="ARBA00024018"/>
    </source>
</evidence>
<dbReference type="InterPro" id="IPR036188">
    <property type="entry name" value="FAD/NAD-bd_sf"/>
</dbReference>
<evidence type="ECO:0000259" key="4">
    <source>
        <dbReference type="Pfam" id="PF01494"/>
    </source>
</evidence>
<feature type="domain" description="FAD-binding" evidence="4">
    <location>
        <begin position="8"/>
        <end position="325"/>
    </location>
</feature>
<dbReference type="GO" id="GO:0004497">
    <property type="term" value="F:monooxygenase activity"/>
    <property type="evidence" value="ECO:0007669"/>
    <property type="project" value="UniProtKB-KW"/>
</dbReference>
<dbReference type="Pfam" id="PF01494">
    <property type="entry name" value="FAD_binding_3"/>
    <property type="match status" value="1"/>
</dbReference>
<dbReference type="InterPro" id="IPR002938">
    <property type="entry name" value="FAD-bd"/>
</dbReference>
<dbReference type="PANTHER" id="PTHR45934">
    <property type="entry name" value="FAD/NAD(P)-BINDING OXIDOREDUCTASE FAMILY PROTEIN"/>
    <property type="match status" value="1"/>
</dbReference>
<dbReference type="GO" id="GO:0071949">
    <property type="term" value="F:FAD binding"/>
    <property type="evidence" value="ECO:0007669"/>
    <property type="project" value="InterPro"/>
</dbReference>
<keyword evidence="2" id="KW-0503">Monooxygenase</keyword>
<evidence type="ECO:0000256" key="1">
    <source>
        <dbReference type="ARBA" id="ARBA00023002"/>
    </source>
</evidence>
<dbReference type="InterPro" id="IPR044560">
    <property type="entry name" value="MOase"/>
</dbReference>
<proteinExistence type="inferred from homology"/>
<accession>A0A833R3J1</accession>
<protein>
    <submittedName>
        <fullName evidence="5">Zeaxanthin epoxidase</fullName>
    </submittedName>
</protein>
<dbReference type="AlphaFoldDB" id="A0A833R3J1"/>
<name>A0A833R3J1_9POAL</name>
<dbReference type="PRINTS" id="PR00420">
    <property type="entry name" value="RNGMNOXGNASE"/>
</dbReference>
<evidence type="ECO:0000313" key="6">
    <source>
        <dbReference type="Proteomes" id="UP000623129"/>
    </source>
</evidence>